<comment type="cofactor">
    <cofactor evidence="3">
        <name>(R)-lipoate</name>
        <dbReference type="ChEBI" id="CHEBI:83088"/>
    </cofactor>
    <text evidence="3">Binds 1 lipoyl cofactor covalently.</text>
</comment>
<evidence type="ECO:0000259" key="5">
    <source>
        <dbReference type="PROSITE" id="PS50968"/>
    </source>
</evidence>
<dbReference type="GO" id="GO:0005829">
    <property type="term" value="C:cytosol"/>
    <property type="evidence" value="ECO:0007669"/>
    <property type="project" value="TreeGrafter"/>
</dbReference>
<dbReference type="HAMAP" id="MF_00272">
    <property type="entry name" value="GcvH"/>
    <property type="match status" value="1"/>
</dbReference>
<proteinExistence type="inferred from homology"/>
<name>A0A212R2F4_9CHLR</name>
<feature type="modified residue" description="N6-lipoyllysine" evidence="3 4">
    <location>
        <position position="63"/>
    </location>
</feature>
<dbReference type="AlphaFoldDB" id="A0A212R2F4"/>
<dbReference type="GO" id="GO:0005960">
    <property type="term" value="C:glycine cleavage complex"/>
    <property type="evidence" value="ECO:0007669"/>
    <property type="project" value="InterPro"/>
</dbReference>
<dbReference type="RefSeq" id="WP_088571331.1">
    <property type="nucleotide sequence ID" value="NZ_FYEK01000028.1"/>
</dbReference>
<organism evidence="6 7">
    <name type="scientific">Thermoflexus hugenholtzii JAD2</name>
    <dbReference type="NCBI Taxonomy" id="877466"/>
    <lineage>
        <taxon>Bacteria</taxon>
        <taxon>Bacillati</taxon>
        <taxon>Chloroflexota</taxon>
        <taxon>Thermoflexia</taxon>
        <taxon>Thermoflexales</taxon>
        <taxon>Thermoflexaceae</taxon>
        <taxon>Thermoflexus</taxon>
    </lineage>
</organism>
<evidence type="ECO:0000256" key="1">
    <source>
        <dbReference type="ARBA" id="ARBA00009249"/>
    </source>
</evidence>
<comment type="function">
    <text evidence="3">The glycine cleavage system catalyzes the degradation of glycine. The H protein shuttles the methylamine group of glycine from the P protein to the T protein.</text>
</comment>
<protein>
    <recommendedName>
        <fullName evidence="3">Glycine cleavage system H protein</fullName>
    </recommendedName>
</protein>
<dbReference type="NCBIfam" id="TIGR00527">
    <property type="entry name" value="gcvH"/>
    <property type="match status" value="1"/>
</dbReference>
<dbReference type="Pfam" id="PF01597">
    <property type="entry name" value="GCV_H"/>
    <property type="match status" value="1"/>
</dbReference>
<gene>
    <name evidence="3" type="primary">gcvH</name>
    <name evidence="6" type="ORF">SAMN02746019_00000730</name>
</gene>
<comment type="subunit">
    <text evidence="3">The glycine cleavage system is composed of four proteins: P, T, L and H.</text>
</comment>
<dbReference type="InterPro" id="IPR000089">
    <property type="entry name" value="Biotin_lipoyl"/>
</dbReference>
<keyword evidence="2 3" id="KW-0450">Lipoyl</keyword>
<dbReference type="GO" id="GO:0009249">
    <property type="term" value="P:protein lipoylation"/>
    <property type="evidence" value="ECO:0007669"/>
    <property type="project" value="TreeGrafter"/>
</dbReference>
<dbReference type="GO" id="GO:0019464">
    <property type="term" value="P:glycine decarboxylation via glycine cleavage system"/>
    <property type="evidence" value="ECO:0007669"/>
    <property type="project" value="UniProtKB-UniRule"/>
</dbReference>
<dbReference type="SUPFAM" id="SSF51230">
    <property type="entry name" value="Single hybrid motif"/>
    <property type="match status" value="1"/>
</dbReference>
<evidence type="ECO:0000256" key="4">
    <source>
        <dbReference type="PIRSR" id="PIRSR617453-50"/>
    </source>
</evidence>
<sequence>MNIPPDLRYTESDEWVRLEGDEAVCGVTDYAQSQLSDVVYVELPEVGRTFRKGEVFGTIESVKAAADLYMPMSGTITAVNAELVQNPEWVNQDPYGRAWLIRFRPSDPSEYETLMDAEAYRAHCEARAH</sequence>
<accession>A0A212R2F4</accession>
<evidence type="ECO:0000256" key="2">
    <source>
        <dbReference type="ARBA" id="ARBA00022823"/>
    </source>
</evidence>
<keyword evidence="7" id="KW-1185">Reference proteome</keyword>
<evidence type="ECO:0000256" key="3">
    <source>
        <dbReference type="HAMAP-Rule" id="MF_00272"/>
    </source>
</evidence>
<evidence type="ECO:0000313" key="7">
    <source>
        <dbReference type="Proteomes" id="UP000197025"/>
    </source>
</evidence>
<dbReference type="Proteomes" id="UP000197025">
    <property type="component" value="Unassembled WGS sequence"/>
</dbReference>
<comment type="similarity">
    <text evidence="1 3">Belongs to the GcvH family.</text>
</comment>
<dbReference type="InterPro" id="IPR002930">
    <property type="entry name" value="GCV_H"/>
</dbReference>
<dbReference type="InterPro" id="IPR003016">
    <property type="entry name" value="2-oxoA_DH_lipoyl-BS"/>
</dbReference>
<reference evidence="7" key="1">
    <citation type="submission" date="2017-06" db="EMBL/GenBank/DDBJ databases">
        <authorList>
            <person name="Varghese N."/>
            <person name="Submissions S."/>
        </authorList>
    </citation>
    <scope>NUCLEOTIDE SEQUENCE [LARGE SCALE GENOMIC DNA]</scope>
    <source>
        <strain evidence="7">JAD2</strain>
    </source>
</reference>
<dbReference type="Gene3D" id="2.40.50.100">
    <property type="match status" value="1"/>
</dbReference>
<dbReference type="NCBIfam" id="NF002270">
    <property type="entry name" value="PRK01202.1"/>
    <property type="match status" value="1"/>
</dbReference>
<dbReference type="FunCoup" id="A0A212R2F4">
    <property type="interactions" value="401"/>
</dbReference>
<dbReference type="PROSITE" id="PS50968">
    <property type="entry name" value="BIOTINYL_LIPOYL"/>
    <property type="match status" value="1"/>
</dbReference>
<dbReference type="OrthoDB" id="9796712at2"/>
<dbReference type="InterPro" id="IPR011053">
    <property type="entry name" value="Single_hybrid_motif"/>
</dbReference>
<dbReference type="InterPro" id="IPR033753">
    <property type="entry name" value="GCV_H/Fam206"/>
</dbReference>
<dbReference type="PROSITE" id="PS00189">
    <property type="entry name" value="LIPOYL"/>
    <property type="match status" value="1"/>
</dbReference>
<dbReference type="CDD" id="cd06848">
    <property type="entry name" value="GCS_H"/>
    <property type="match status" value="1"/>
</dbReference>
<dbReference type="PANTHER" id="PTHR11715">
    <property type="entry name" value="GLYCINE CLEAVAGE SYSTEM H PROTEIN"/>
    <property type="match status" value="1"/>
</dbReference>
<dbReference type="InParanoid" id="A0A212R2F4"/>
<dbReference type="EMBL" id="FYEK01000028">
    <property type="protein sequence ID" value="SNB66170.1"/>
    <property type="molecule type" value="Genomic_DNA"/>
</dbReference>
<evidence type="ECO:0000313" key="6">
    <source>
        <dbReference type="EMBL" id="SNB66170.1"/>
    </source>
</evidence>
<dbReference type="PANTHER" id="PTHR11715:SF3">
    <property type="entry name" value="GLYCINE CLEAVAGE SYSTEM H PROTEIN-RELATED"/>
    <property type="match status" value="1"/>
</dbReference>
<dbReference type="InterPro" id="IPR017453">
    <property type="entry name" value="GCV_H_sub"/>
</dbReference>
<feature type="domain" description="Lipoyl-binding" evidence="5">
    <location>
        <begin position="22"/>
        <end position="104"/>
    </location>
</feature>